<protein>
    <submittedName>
        <fullName evidence="8">Cmx/CmrA family chloramphenicol efflux MFS transporter</fullName>
    </submittedName>
</protein>
<dbReference type="InterPro" id="IPR020846">
    <property type="entry name" value="MFS_dom"/>
</dbReference>
<comment type="caution">
    <text evidence="8">The sequence shown here is derived from an EMBL/GenBank/DDBJ whole genome shotgun (WGS) entry which is preliminary data.</text>
</comment>
<keyword evidence="3 6" id="KW-0812">Transmembrane</keyword>
<dbReference type="PANTHER" id="PTHR43124:SF3">
    <property type="entry name" value="CHLORAMPHENICOL EFFLUX PUMP RV0191"/>
    <property type="match status" value="1"/>
</dbReference>
<name>A0ABW3A6L1_9ACTN</name>
<evidence type="ECO:0000313" key="8">
    <source>
        <dbReference type="EMBL" id="MFD0786269.1"/>
    </source>
</evidence>
<keyword evidence="4 6" id="KW-1133">Transmembrane helix</keyword>
<proteinExistence type="predicted"/>
<keyword evidence="5 6" id="KW-0472">Membrane</keyword>
<evidence type="ECO:0000256" key="4">
    <source>
        <dbReference type="ARBA" id="ARBA00022989"/>
    </source>
</evidence>
<evidence type="ECO:0000256" key="3">
    <source>
        <dbReference type="ARBA" id="ARBA00022692"/>
    </source>
</evidence>
<evidence type="ECO:0000313" key="9">
    <source>
        <dbReference type="Proteomes" id="UP001597053"/>
    </source>
</evidence>
<dbReference type="PANTHER" id="PTHR43124">
    <property type="entry name" value="PURINE EFFLUX PUMP PBUE"/>
    <property type="match status" value="1"/>
</dbReference>
<keyword evidence="2" id="KW-1003">Cell membrane</keyword>
<evidence type="ECO:0000259" key="7">
    <source>
        <dbReference type="PROSITE" id="PS50850"/>
    </source>
</evidence>
<dbReference type="EMBL" id="JBHTHM010001248">
    <property type="protein sequence ID" value="MFD0786269.1"/>
    <property type="molecule type" value="Genomic_DNA"/>
</dbReference>
<accession>A0ABW3A6L1</accession>
<sequence>MPLPLYLLAVAIFAMGTSEFMLAGLLPDIATSLDVPVGAAGLLTTAFATGMILGAPLTAALARRWPA</sequence>
<evidence type="ECO:0000256" key="2">
    <source>
        <dbReference type="ARBA" id="ARBA00022475"/>
    </source>
</evidence>
<keyword evidence="9" id="KW-1185">Reference proteome</keyword>
<evidence type="ECO:0000256" key="5">
    <source>
        <dbReference type="ARBA" id="ARBA00023136"/>
    </source>
</evidence>
<feature type="domain" description="Major facilitator superfamily (MFS) profile" evidence="7">
    <location>
        <begin position="4"/>
        <end position="67"/>
    </location>
</feature>
<feature type="transmembrane region" description="Helical" evidence="6">
    <location>
        <begin position="42"/>
        <end position="62"/>
    </location>
</feature>
<reference evidence="9" key="1">
    <citation type="journal article" date="2019" name="Int. J. Syst. Evol. Microbiol.">
        <title>The Global Catalogue of Microorganisms (GCM) 10K type strain sequencing project: providing services to taxonomists for standard genome sequencing and annotation.</title>
        <authorList>
            <consortium name="The Broad Institute Genomics Platform"/>
            <consortium name="The Broad Institute Genome Sequencing Center for Infectious Disease"/>
            <person name="Wu L."/>
            <person name="Ma J."/>
        </authorList>
    </citation>
    <scope>NUCLEOTIDE SEQUENCE [LARGE SCALE GENOMIC DNA]</scope>
    <source>
        <strain evidence="9">JCM 32148</strain>
    </source>
</reference>
<gene>
    <name evidence="8" type="ORF">ACFQZ8_20415</name>
</gene>
<dbReference type="Proteomes" id="UP001597053">
    <property type="component" value="Unassembled WGS sequence"/>
</dbReference>
<feature type="non-terminal residue" evidence="8">
    <location>
        <position position="67"/>
    </location>
</feature>
<organism evidence="8 9">
    <name type="scientific">Micromonospora azadirachtae</name>
    <dbReference type="NCBI Taxonomy" id="1970735"/>
    <lineage>
        <taxon>Bacteria</taxon>
        <taxon>Bacillati</taxon>
        <taxon>Actinomycetota</taxon>
        <taxon>Actinomycetes</taxon>
        <taxon>Micromonosporales</taxon>
        <taxon>Micromonosporaceae</taxon>
        <taxon>Micromonospora</taxon>
    </lineage>
</organism>
<dbReference type="InterPro" id="IPR036259">
    <property type="entry name" value="MFS_trans_sf"/>
</dbReference>
<dbReference type="PROSITE" id="PS50850">
    <property type="entry name" value="MFS"/>
    <property type="match status" value="1"/>
</dbReference>
<dbReference type="InterPro" id="IPR050189">
    <property type="entry name" value="MFS_Efflux_Transporters"/>
</dbReference>
<comment type="subcellular location">
    <subcellularLocation>
        <location evidence="1">Cell membrane</location>
        <topology evidence="1">Multi-pass membrane protein</topology>
    </subcellularLocation>
</comment>
<evidence type="ECO:0000256" key="6">
    <source>
        <dbReference type="SAM" id="Phobius"/>
    </source>
</evidence>
<dbReference type="Gene3D" id="1.20.1250.20">
    <property type="entry name" value="MFS general substrate transporter like domains"/>
    <property type="match status" value="1"/>
</dbReference>
<evidence type="ECO:0000256" key="1">
    <source>
        <dbReference type="ARBA" id="ARBA00004651"/>
    </source>
</evidence>
<dbReference type="SUPFAM" id="SSF103473">
    <property type="entry name" value="MFS general substrate transporter"/>
    <property type="match status" value="1"/>
</dbReference>